<name>A0A423WW80_9PEZI</name>
<comment type="caution">
    <text evidence="2">The sequence shown here is derived from an EMBL/GenBank/DDBJ whole genome shotgun (WGS) entry which is preliminary data.</text>
</comment>
<protein>
    <recommendedName>
        <fullName evidence="4">Ubiquitin 3 binding protein But2 C-terminal domain-containing protein</fullName>
    </recommendedName>
</protein>
<evidence type="ECO:0000256" key="1">
    <source>
        <dbReference type="SAM" id="SignalP"/>
    </source>
</evidence>
<dbReference type="EMBL" id="LKEA01000007">
    <property type="protein sequence ID" value="ROW07741.1"/>
    <property type="molecule type" value="Genomic_DNA"/>
</dbReference>
<evidence type="ECO:0000313" key="3">
    <source>
        <dbReference type="Proteomes" id="UP000283895"/>
    </source>
</evidence>
<evidence type="ECO:0008006" key="4">
    <source>
        <dbReference type="Google" id="ProtNLM"/>
    </source>
</evidence>
<dbReference type="AlphaFoldDB" id="A0A423WW80"/>
<keyword evidence="1" id="KW-0732">Signal</keyword>
<proteinExistence type="predicted"/>
<feature type="chain" id="PRO_5019004533" description="Ubiquitin 3 binding protein But2 C-terminal domain-containing protein" evidence="1">
    <location>
        <begin position="18"/>
        <end position="216"/>
    </location>
</feature>
<feature type="signal peptide" evidence="1">
    <location>
        <begin position="1"/>
        <end position="17"/>
    </location>
</feature>
<reference evidence="2 3" key="1">
    <citation type="submission" date="2015-09" db="EMBL/GenBank/DDBJ databases">
        <title>Host preference determinants of Valsa canker pathogens revealed by comparative genomics.</title>
        <authorList>
            <person name="Yin Z."/>
            <person name="Huang L."/>
        </authorList>
    </citation>
    <scope>NUCLEOTIDE SEQUENCE [LARGE SCALE GENOMIC DNA]</scope>
    <source>
        <strain evidence="2 3">03-1</strain>
    </source>
</reference>
<dbReference type="Proteomes" id="UP000283895">
    <property type="component" value="Unassembled WGS sequence"/>
</dbReference>
<accession>A0A423WW80</accession>
<evidence type="ECO:0000313" key="2">
    <source>
        <dbReference type="EMBL" id="ROW07741.1"/>
    </source>
</evidence>
<sequence>MFFKATLTLLAATLAVAAPSKRQSEPNLLVSLTNTVLAVTAEYNASTDGTPVPVDSTFTFDEARVECLEICIPEYHCTLYDKAFTPIITLPPGTTQIDPASQVGLIICGSGLPETKREVNAPAARQTKPYDGAAVFTNNQTGWETGFAFKLGKTVSLAERTQYYSSATVQDVTVPFGELWECEAFGVDGGSRGIFYASEKFRYSFVPGVVASFLCG</sequence>
<dbReference type="OrthoDB" id="5203194at2759"/>
<gene>
    <name evidence="2" type="ORF">VMCG_03453</name>
</gene>
<keyword evidence="3" id="KW-1185">Reference proteome</keyword>
<organism evidence="2 3">
    <name type="scientific">Cytospora schulzeri</name>
    <dbReference type="NCBI Taxonomy" id="448051"/>
    <lineage>
        <taxon>Eukaryota</taxon>
        <taxon>Fungi</taxon>
        <taxon>Dikarya</taxon>
        <taxon>Ascomycota</taxon>
        <taxon>Pezizomycotina</taxon>
        <taxon>Sordariomycetes</taxon>
        <taxon>Sordariomycetidae</taxon>
        <taxon>Diaporthales</taxon>
        <taxon>Cytosporaceae</taxon>
        <taxon>Cytospora</taxon>
    </lineage>
</organism>